<dbReference type="PANTHER" id="PTHR12826:SF13">
    <property type="entry name" value="RNA-BINDING PROTEIN PNO1"/>
    <property type="match status" value="1"/>
</dbReference>
<evidence type="ECO:0000256" key="2">
    <source>
        <dbReference type="PROSITE-ProRule" id="PRU00117"/>
    </source>
</evidence>
<dbReference type="GO" id="GO:0003723">
    <property type="term" value="F:RNA binding"/>
    <property type="evidence" value="ECO:0007669"/>
    <property type="project" value="UniProtKB-UniRule"/>
</dbReference>
<dbReference type="InterPro" id="IPR004087">
    <property type="entry name" value="KH_dom"/>
</dbReference>
<dbReference type="SUPFAM" id="SSF54791">
    <property type="entry name" value="Eukaryotic type KH-domain (KH-domain type I)"/>
    <property type="match status" value="2"/>
</dbReference>
<evidence type="ECO:0000313" key="5">
    <source>
        <dbReference type="EMBL" id="NCS91998.1"/>
    </source>
</evidence>
<sequence>MQYTSISEDRIRVLIGKDGETKKKIEDKTHTQILISGTDVTISGSPYYEMLAQNIIDAINLGFNPEKALLLTKDYKDYSFEFIPLSEKRFMSIRGRIIGTNRSVMNTIEKISDCYVNVGKEGVGIIGDYEDVEDVKEAIEMIINNGKFGTAYRFLENKKRQHKDDLNLKMISDREEM</sequence>
<dbReference type="PROSITE" id="PS50084">
    <property type="entry name" value="KH_TYPE_1"/>
    <property type="match status" value="1"/>
</dbReference>
<feature type="domain" description="K Homology" evidence="3">
    <location>
        <begin position="76"/>
        <end position="144"/>
    </location>
</feature>
<dbReference type="PANTHER" id="PTHR12826">
    <property type="entry name" value="RIBONUCLEASE Y"/>
    <property type="match status" value="1"/>
</dbReference>
<reference evidence="5" key="1">
    <citation type="submission" date="2019-11" db="EMBL/GenBank/DDBJ databases">
        <title>Lipid analysis of CO2-rich subsurface aquifers suggests an autotrophy-based deep biosphere with lysolipids enriched in CPR bacteria.</title>
        <authorList>
            <person name="Probst A.J."/>
            <person name="Elling F.J."/>
            <person name="Castelle C.J."/>
            <person name="Zhu Q."/>
            <person name="Elvert M."/>
            <person name="Birarda G."/>
            <person name="Holman H.-Y."/>
            <person name="Lane K.R."/>
            <person name="Ladd B."/>
            <person name="Ryan M.C."/>
            <person name="Woyke T."/>
            <person name="Hinrichs K.-U."/>
            <person name="Banfield J.F."/>
        </authorList>
    </citation>
    <scope>NUCLEOTIDE SEQUENCE</scope>
    <source>
        <strain evidence="4">CG_2015-01_33_1645</strain>
        <strain evidence="5">CG_2015-04_33_537</strain>
    </source>
</reference>
<protein>
    <submittedName>
        <fullName evidence="5">RNA-processing protein</fullName>
    </submittedName>
</protein>
<dbReference type="EMBL" id="JAACVF010000065">
    <property type="protein sequence ID" value="NCN64960.1"/>
    <property type="molecule type" value="Genomic_DNA"/>
</dbReference>
<evidence type="ECO:0000259" key="3">
    <source>
        <dbReference type="SMART" id="SM00322"/>
    </source>
</evidence>
<dbReference type="InterPro" id="IPR036612">
    <property type="entry name" value="KH_dom_type_1_sf"/>
</dbReference>
<dbReference type="InterPro" id="IPR055211">
    <property type="entry name" value="KH_PNO1_2nd"/>
</dbReference>
<gene>
    <name evidence="5" type="ORF">GW779_06350</name>
    <name evidence="4" type="ORF">GW910_02635</name>
</gene>
<keyword evidence="1 2" id="KW-0694">RNA-binding</keyword>
<dbReference type="Proteomes" id="UP000738826">
    <property type="component" value="Unassembled WGS sequence"/>
</dbReference>
<comment type="caution">
    <text evidence="5">The sequence shown here is derived from an EMBL/GenBank/DDBJ whole genome shotgun (WGS) entry which is preliminary data.</text>
</comment>
<evidence type="ECO:0000313" key="6">
    <source>
        <dbReference type="Proteomes" id="UP000738826"/>
    </source>
</evidence>
<proteinExistence type="predicted"/>
<dbReference type="Pfam" id="PF22891">
    <property type="entry name" value="KH_PNO1_2nd"/>
    <property type="match status" value="2"/>
</dbReference>
<accession>A0A8J8CG94</accession>
<organism evidence="5 6">
    <name type="scientific">Candidatus Altarchaeum hamiconexum</name>
    <dbReference type="NCBI Taxonomy" id="1803513"/>
    <lineage>
        <taxon>Archaea</taxon>
        <taxon>Candidatus Altarchaeota</taxon>
        <taxon>Candidatus Altiarchaeia</taxon>
        <taxon>Candidatus Altarchaeales</taxon>
        <taxon>Candidatus Altarchaeaceae</taxon>
        <taxon>Candidatus Altarchaeum</taxon>
    </lineage>
</organism>
<dbReference type="Gene3D" id="3.30.1370.10">
    <property type="entry name" value="K Homology domain, type 1"/>
    <property type="match status" value="2"/>
</dbReference>
<dbReference type="EMBL" id="JAACQH010000146">
    <property type="protein sequence ID" value="NCS91998.1"/>
    <property type="molecule type" value="Genomic_DNA"/>
</dbReference>
<evidence type="ECO:0000256" key="1">
    <source>
        <dbReference type="ARBA" id="ARBA00022884"/>
    </source>
</evidence>
<feature type="domain" description="K Homology" evidence="3">
    <location>
        <begin position="6"/>
        <end position="61"/>
    </location>
</feature>
<dbReference type="AlphaFoldDB" id="A0A8J8CG94"/>
<dbReference type="NCBIfam" id="TIGR03665">
    <property type="entry name" value="arCOG04150"/>
    <property type="match status" value="1"/>
</dbReference>
<evidence type="ECO:0000313" key="4">
    <source>
        <dbReference type="EMBL" id="NCN64960.1"/>
    </source>
</evidence>
<dbReference type="Proteomes" id="UP000768163">
    <property type="component" value="Unassembled WGS sequence"/>
</dbReference>
<dbReference type="SMART" id="SM00322">
    <property type="entry name" value="KH"/>
    <property type="match status" value="2"/>
</dbReference>
<name>A0A8J8CG94_9ARCH</name>
<dbReference type="InterPro" id="IPR019964">
    <property type="entry name" value="KH_domain_protein_archaea"/>
</dbReference>